<evidence type="ECO:0000313" key="4">
    <source>
        <dbReference type="EMBL" id="NHZ80105.1"/>
    </source>
</evidence>
<reference evidence="4 5" key="1">
    <citation type="submission" date="2019-10" db="EMBL/GenBank/DDBJ databases">
        <title>Taxonomy of Antarctic Massilia spp.: description of Massilia rubra sp. nov., Massilia aquatica sp. nov., Massilia mucilaginosa sp. nov., Massilia frigida sp. nov. isolated from streams, lakes and regoliths.</title>
        <authorList>
            <person name="Holochova P."/>
            <person name="Sedlacek I."/>
            <person name="Kralova S."/>
            <person name="Maslanova I."/>
            <person name="Busse H.-J."/>
            <person name="Stankova E."/>
            <person name="Vrbovska V."/>
            <person name="Kovarovic V."/>
            <person name="Bartak M."/>
            <person name="Svec P."/>
            <person name="Pantucek R."/>
        </authorList>
    </citation>
    <scope>NUCLEOTIDE SEQUENCE [LARGE SCALE GENOMIC DNA]</scope>
    <source>
        <strain evidence="4 5">CCM 8695</strain>
    </source>
</reference>
<feature type="domain" description="AAA+ ATPase" evidence="3">
    <location>
        <begin position="356"/>
        <end position="535"/>
    </location>
</feature>
<dbReference type="Pfam" id="PF13481">
    <property type="entry name" value="AAA_25"/>
    <property type="match status" value="1"/>
</dbReference>
<dbReference type="SUPFAM" id="SSF52540">
    <property type="entry name" value="P-loop containing nucleoside triphosphate hydrolases"/>
    <property type="match status" value="1"/>
</dbReference>
<keyword evidence="1" id="KW-0175">Coiled coil</keyword>
<accession>A0ABX0NEI1</accession>
<name>A0ABX0NEI1_9BURK</name>
<sequence>MQATMTNIEAEFGAAMAVYDLAPAEIIADGKRRRFDAADDKKGNKSAWYILHGDGVPAGAFGNWKTDLSEKWCGKSDQKMTPIENAEYRTRIDKARQEAELTRLQLEAEAATACVRILAGAHDATDDNPYCVRKGIKPYGLKEDKDKRTLIVPIRDAGGAVTSLQFIAKDGTKRFKSHGKVKGCYYSFGGKPVDTLLVCEGFATGASLFAALGHPVAVAFNAGNLEAVALALRGKLPGVQIILCADNDRFNTVGNVGVEKAKAAARAVGGWLAVPEFESDEGNPTDFNDLAQRQGDEALVEALSKAVYFELPAHQPAQPPSMRPTAPPESRVVKIRCGNDIKPLPITWLWPGWLPAGKLTILAGAAGTGKTTLALALAAVLTSGGRWPDGSPCHRKGNVLVWSSEDVADDTLVPRLIASGADLNRCHFIEGIVHNGESVPFDPSQDIPELHRAVDRIGGVSLLIIDPIVSAVAGDMHRANDVRRSLQAVVDFAEAHSCAVIGITHFAKGGAGKSPQDRVIGSQAFGALARMVLVTAKEEDSSRRVLARAKSNIAPDDGGVSYGLAMVTIDGGIEATHAVWEGTIEGTAREILGEVEHDENGDGGGKADAEQFLSDLLVDGPISTKQVKADAAGAGYSWRTIERAKRDLGIEAVKVGMKEGWQWFLPKTAKNSEDRHTNNVTVFGKNGGLRGGLRETTDQQPDPEDPFGTTKLLRGNPQETQESTEIECVSCVSCPDSCDTTTDQESTVEVSI</sequence>
<keyword evidence="5" id="KW-1185">Reference proteome</keyword>
<dbReference type="InterPro" id="IPR034154">
    <property type="entry name" value="TOPRIM_DnaG/twinkle"/>
</dbReference>
<dbReference type="Pfam" id="PF13362">
    <property type="entry name" value="Toprim_3"/>
    <property type="match status" value="1"/>
</dbReference>
<feature type="region of interest" description="Disordered" evidence="2">
    <location>
        <begin position="678"/>
        <end position="724"/>
    </location>
</feature>
<comment type="caution">
    <text evidence="4">The sequence shown here is derived from an EMBL/GenBank/DDBJ whole genome shotgun (WGS) entry which is preliminary data.</text>
</comment>
<organism evidence="4 5">
    <name type="scientific">Massilia frigida</name>
    <dbReference type="NCBI Taxonomy" id="2609281"/>
    <lineage>
        <taxon>Bacteria</taxon>
        <taxon>Pseudomonadati</taxon>
        <taxon>Pseudomonadota</taxon>
        <taxon>Betaproteobacteria</taxon>
        <taxon>Burkholderiales</taxon>
        <taxon>Oxalobacteraceae</taxon>
        <taxon>Telluria group</taxon>
        <taxon>Massilia</taxon>
    </lineage>
</organism>
<dbReference type="Gene3D" id="3.40.50.300">
    <property type="entry name" value="P-loop containing nucleotide triphosphate hydrolases"/>
    <property type="match status" value="1"/>
</dbReference>
<feature type="coiled-coil region" evidence="1">
    <location>
        <begin position="85"/>
        <end position="114"/>
    </location>
</feature>
<protein>
    <submittedName>
        <fullName evidence="4">AAA family ATPase</fullName>
    </submittedName>
</protein>
<dbReference type="InterPro" id="IPR006171">
    <property type="entry name" value="TOPRIM_dom"/>
</dbReference>
<evidence type="ECO:0000259" key="3">
    <source>
        <dbReference type="SMART" id="SM00382"/>
    </source>
</evidence>
<evidence type="ECO:0000313" key="5">
    <source>
        <dbReference type="Proteomes" id="UP000621455"/>
    </source>
</evidence>
<dbReference type="SMART" id="SM00382">
    <property type="entry name" value="AAA"/>
    <property type="match status" value="1"/>
</dbReference>
<dbReference type="CDD" id="cd01029">
    <property type="entry name" value="TOPRIM_primases"/>
    <property type="match status" value="1"/>
</dbReference>
<evidence type="ECO:0000256" key="2">
    <source>
        <dbReference type="SAM" id="MobiDB-lite"/>
    </source>
</evidence>
<proteinExistence type="predicted"/>
<evidence type="ECO:0000256" key="1">
    <source>
        <dbReference type="SAM" id="Coils"/>
    </source>
</evidence>
<gene>
    <name evidence="4" type="ORF">F2P44_12570</name>
</gene>
<dbReference type="InterPro" id="IPR027417">
    <property type="entry name" value="P-loop_NTPase"/>
</dbReference>
<dbReference type="EMBL" id="WHJG01000010">
    <property type="protein sequence ID" value="NHZ80105.1"/>
    <property type="molecule type" value="Genomic_DNA"/>
</dbReference>
<dbReference type="InterPro" id="IPR003593">
    <property type="entry name" value="AAA+_ATPase"/>
</dbReference>
<dbReference type="Proteomes" id="UP000621455">
    <property type="component" value="Unassembled WGS sequence"/>
</dbReference>